<dbReference type="PANTHER" id="PTHR20836">
    <property type="entry name" value="DIHYDRODIPICOLINATE REDUCTASE"/>
    <property type="match status" value="1"/>
</dbReference>
<dbReference type="SUPFAM" id="SSF55347">
    <property type="entry name" value="Glyceraldehyde-3-phosphate dehydrogenase-like, C-terminal domain"/>
    <property type="match status" value="1"/>
</dbReference>
<dbReference type="InterPro" id="IPR036291">
    <property type="entry name" value="NAD(P)-bd_dom_sf"/>
</dbReference>
<comment type="caution">
    <text evidence="9">Lacks conserved residue(s) required for the propagation of feature annotation.</text>
</comment>
<evidence type="ECO:0000256" key="4">
    <source>
        <dbReference type="ARBA" id="ARBA00022857"/>
    </source>
</evidence>
<comment type="function">
    <text evidence="9">Catalyzes the conversion of 4-hydroxy-tetrahydrodipicolinate (HTPA) to tetrahydrodipicolinate.</text>
</comment>
<evidence type="ECO:0000256" key="2">
    <source>
        <dbReference type="ARBA" id="ARBA00022490"/>
    </source>
</evidence>
<dbReference type="InterPro" id="IPR022664">
    <property type="entry name" value="DapB_N_CS"/>
</dbReference>
<feature type="active site" description="Proton donor/acceptor" evidence="9">
    <location>
        <position position="128"/>
    </location>
</feature>
<feature type="binding site" evidence="9">
    <location>
        <position position="129"/>
    </location>
    <ligand>
        <name>(S)-2,3,4,5-tetrahydrodipicolinate</name>
        <dbReference type="ChEBI" id="CHEBI:16845"/>
    </ligand>
</feature>
<dbReference type="PROSITE" id="PS01298">
    <property type="entry name" value="DAPB"/>
    <property type="match status" value="1"/>
</dbReference>
<feature type="active site" description="Proton donor" evidence="9">
    <location>
        <position position="132"/>
    </location>
</feature>
<evidence type="ECO:0000256" key="3">
    <source>
        <dbReference type="ARBA" id="ARBA00022605"/>
    </source>
</evidence>
<dbReference type="GO" id="GO:0008839">
    <property type="term" value="F:4-hydroxy-tetrahydrodipicolinate reductase"/>
    <property type="evidence" value="ECO:0007669"/>
    <property type="project" value="UniProtKB-UniRule"/>
</dbReference>
<dbReference type="EC" id="1.17.1.8" evidence="9 10"/>
<dbReference type="Gene3D" id="3.40.50.720">
    <property type="entry name" value="NAD(P)-binding Rossmann-like Domain"/>
    <property type="match status" value="1"/>
</dbReference>
<feature type="binding site" evidence="9">
    <location>
        <begin position="138"/>
        <end position="139"/>
    </location>
    <ligand>
        <name>(S)-2,3,4,5-tetrahydrodipicolinate</name>
        <dbReference type="ChEBI" id="CHEBI:16845"/>
    </ligand>
</feature>
<dbReference type="InterPro" id="IPR022663">
    <property type="entry name" value="DapB_C"/>
</dbReference>
<dbReference type="SUPFAM" id="SSF51735">
    <property type="entry name" value="NAD(P)-binding Rossmann-fold domains"/>
    <property type="match status" value="1"/>
</dbReference>
<keyword evidence="2 9" id="KW-0963">Cytoplasm</keyword>
<dbReference type="AlphaFoldDB" id="A0A140DTN3"/>
<dbReference type="Pfam" id="PF01113">
    <property type="entry name" value="DapB_N"/>
    <property type="match status" value="1"/>
</dbReference>
<dbReference type="GO" id="GO:0016726">
    <property type="term" value="F:oxidoreductase activity, acting on CH or CH2 groups, NAD or NADP as acceptor"/>
    <property type="evidence" value="ECO:0007669"/>
    <property type="project" value="UniProtKB-UniRule"/>
</dbReference>
<evidence type="ECO:0000259" key="12">
    <source>
        <dbReference type="Pfam" id="PF05173"/>
    </source>
</evidence>
<evidence type="ECO:0000259" key="11">
    <source>
        <dbReference type="Pfam" id="PF01113"/>
    </source>
</evidence>
<dbReference type="Proteomes" id="UP000069771">
    <property type="component" value="Chromosome"/>
</dbReference>
<dbReference type="PATRIC" id="fig|1702221.3.peg.849"/>
<dbReference type="STRING" id="1702221.AALO17_08760"/>
<dbReference type="Pfam" id="PF05173">
    <property type="entry name" value="DapB_C"/>
    <property type="match status" value="1"/>
</dbReference>
<proteinExistence type="inferred from homology"/>
<evidence type="ECO:0000256" key="6">
    <source>
        <dbReference type="ARBA" id="ARBA00023002"/>
    </source>
</evidence>
<keyword evidence="8 9" id="KW-0457">Lysine biosynthesis</keyword>
<comment type="pathway">
    <text evidence="9">Amino-acid biosynthesis; L-lysine biosynthesis via DAP pathway; (S)-tetrahydrodipicolinate from L-aspartate: step 4/4.</text>
</comment>
<dbReference type="OrthoDB" id="9790352at2"/>
<dbReference type="KEGG" id="fro:AALO17_08760"/>
<dbReference type="InterPro" id="IPR023940">
    <property type="entry name" value="DHDPR_bac"/>
</dbReference>
<evidence type="ECO:0000256" key="1">
    <source>
        <dbReference type="ARBA" id="ARBA00006642"/>
    </source>
</evidence>
<dbReference type="Gene3D" id="3.30.360.10">
    <property type="entry name" value="Dihydrodipicolinate Reductase, domain 2"/>
    <property type="match status" value="1"/>
</dbReference>
<dbReference type="HAMAP" id="MF_00102">
    <property type="entry name" value="DapB"/>
    <property type="match status" value="1"/>
</dbReference>
<name>A0A140DTN3_9FIRM</name>
<comment type="catalytic activity">
    <reaction evidence="9">
        <text>(S)-2,3,4,5-tetrahydrodipicolinate + NADP(+) + H2O = (2S,4S)-4-hydroxy-2,3,4,5-tetrahydrodipicolinate + NADPH + H(+)</text>
        <dbReference type="Rhea" id="RHEA:35331"/>
        <dbReference type="ChEBI" id="CHEBI:15377"/>
        <dbReference type="ChEBI" id="CHEBI:15378"/>
        <dbReference type="ChEBI" id="CHEBI:16845"/>
        <dbReference type="ChEBI" id="CHEBI:57783"/>
        <dbReference type="ChEBI" id="CHEBI:58349"/>
        <dbReference type="ChEBI" id="CHEBI:67139"/>
        <dbReference type="EC" id="1.17.1.8"/>
    </reaction>
</comment>
<keyword evidence="6 9" id="KW-0560">Oxidoreductase</keyword>
<evidence type="ECO:0000256" key="8">
    <source>
        <dbReference type="ARBA" id="ARBA00023154"/>
    </source>
</evidence>
<feature type="binding site" evidence="9">
    <location>
        <begin position="96"/>
        <end position="99"/>
    </location>
    <ligand>
        <name>NAD(+)</name>
        <dbReference type="ChEBI" id="CHEBI:57540"/>
    </ligand>
</feature>
<comment type="catalytic activity">
    <reaction evidence="9">
        <text>(S)-2,3,4,5-tetrahydrodipicolinate + NAD(+) + H2O = (2S,4S)-4-hydroxy-2,3,4,5-tetrahydrodipicolinate + NADH + H(+)</text>
        <dbReference type="Rhea" id="RHEA:35323"/>
        <dbReference type="ChEBI" id="CHEBI:15377"/>
        <dbReference type="ChEBI" id="CHEBI:15378"/>
        <dbReference type="ChEBI" id="CHEBI:16845"/>
        <dbReference type="ChEBI" id="CHEBI:57540"/>
        <dbReference type="ChEBI" id="CHEBI:57945"/>
        <dbReference type="ChEBI" id="CHEBI:67139"/>
        <dbReference type="EC" id="1.17.1.8"/>
    </reaction>
</comment>
<feature type="domain" description="Dihydrodipicolinate reductase N-terminal" evidence="11">
    <location>
        <begin position="1"/>
        <end position="99"/>
    </location>
</feature>
<protein>
    <recommendedName>
        <fullName evidence="9 10">4-hydroxy-tetrahydrodipicolinate reductase</fullName>
        <shortName evidence="9">HTPA reductase</shortName>
        <ecNumber evidence="9 10">1.17.1.8</ecNumber>
    </recommendedName>
</protein>
<feature type="binding site" evidence="9">
    <location>
        <begin position="72"/>
        <end position="74"/>
    </location>
    <ligand>
        <name>NAD(+)</name>
        <dbReference type="ChEBI" id="CHEBI:57540"/>
    </ligand>
</feature>
<dbReference type="GO" id="GO:0050661">
    <property type="term" value="F:NADP binding"/>
    <property type="evidence" value="ECO:0007669"/>
    <property type="project" value="UniProtKB-UniRule"/>
</dbReference>
<dbReference type="RefSeq" id="WP_082743235.1">
    <property type="nucleotide sequence ID" value="NZ_CANRYF010000022.1"/>
</dbReference>
<keyword evidence="4 9" id="KW-0521">NADP</keyword>
<dbReference type="InterPro" id="IPR000846">
    <property type="entry name" value="DapB_N"/>
</dbReference>
<evidence type="ECO:0000313" key="14">
    <source>
        <dbReference type="Proteomes" id="UP000069771"/>
    </source>
</evidence>
<keyword evidence="7 9" id="KW-0520">NAD</keyword>
<comment type="similarity">
    <text evidence="1 9">Belongs to the DapB family.</text>
</comment>
<comment type="subcellular location">
    <subcellularLocation>
        <location evidence="9">Cytoplasm</location>
    </subcellularLocation>
</comment>
<dbReference type="UniPathway" id="UPA00034">
    <property type="reaction ID" value="UER00018"/>
</dbReference>
<reference evidence="13 14" key="1">
    <citation type="journal article" date="2016" name="Gut Pathog.">
        <title>Whole genome sequencing of "Faecalibaculum rodentium" ALO17, isolated from C57BL/6J laboratory mouse feces.</title>
        <authorList>
            <person name="Lim S."/>
            <person name="Chang D.H."/>
            <person name="Ahn S."/>
            <person name="Kim B.C."/>
        </authorList>
    </citation>
    <scope>NUCLEOTIDE SEQUENCE [LARGE SCALE GENOMIC DNA]</scope>
    <source>
        <strain evidence="13 14">Alo17</strain>
    </source>
</reference>
<sequence>MKLIIVGTGRMGQLIRQKAEDAGHEVLAMGDVLSPGDVPALSAKADAIIDFSHPDNLDWILSLSGSAALVEGTTGFDPSHTERLRAASVTRPVFYASNYSLGVAVLQKLASDAAKMLRGFDIEIVEAHHSRKADAPSGTALSLLDAVDPESSFDRVYGRHGRPGPRTREIGIHAIRGGTVAGDHDVIFFGPDEVVRLSHHAGSREIFVNGALKAAEFLQKQQPGLYTMDELLEETAA</sequence>
<gene>
    <name evidence="9" type="primary">dapB</name>
    <name evidence="13" type="ORF">AALO17_08760</name>
</gene>
<keyword evidence="3 9" id="KW-0028">Amino-acid biosynthesis</keyword>
<evidence type="ECO:0000256" key="7">
    <source>
        <dbReference type="ARBA" id="ARBA00023027"/>
    </source>
</evidence>
<comment type="subunit">
    <text evidence="9">Homotetramer.</text>
</comment>
<dbReference type="GO" id="GO:0009089">
    <property type="term" value="P:lysine biosynthetic process via diaminopimelate"/>
    <property type="evidence" value="ECO:0007669"/>
    <property type="project" value="UniProtKB-UniRule"/>
</dbReference>
<dbReference type="PANTHER" id="PTHR20836:SF7">
    <property type="entry name" value="4-HYDROXY-TETRAHYDRODIPICOLINATE REDUCTASE"/>
    <property type="match status" value="1"/>
</dbReference>
<keyword evidence="5 9" id="KW-0220">Diaminopimelate biosynthesis</keyword>
<evidence type="ECO:0000256" key="5">
    <source>
        <dbReference type="ARBA" id="ARBA00022915"/>
    </source>
</evidence>
<keyword evidence="14" id="KW-1185">Reference proteome</keyword>
<comment type="caution">
    <text evidence="9">Was originally thought to be a dihydrodipicolinate reductase (DHDPR), catalyzing the conversion of dihydrodipicolinate to tetrahydrodipicolinate. However, it was shown in E.coli that the substrate of the enzymatic reaction is not dihydrodipicolinate (DHDP) but in fact (2S,4S)-4-hydroxy-2,3,4,5-tetrahydrodipicolinic acid (HTPA), the product released by the DapA-catalyzed reaction.</text>
</comment>
<accession>A0A140DTN3</accession>
<dbReference type="EMBL" id="CP011391">
    <property type="protein sequence ID" value="AMK54010.1"/>
    <property type="molecule type" value="Genomic_DNA"/>
</dbReference>
<dbReference type="NCBIfam" id="TIGR00036">
    <property type="entry name" value="dapB"/>
    <property type="match status" value="1"/>
</dbReference>
<dbReference type="GeneID" id="78477670"/>
<evidence type="ECO:0000256" key="9">
    <source>
        <dbReference type="HAMAP-Rule" id="MF_00102"/>
    </source>
</evidence>
<dbReference type="PIRSF" id="PIRSF000161">
    <property type="entry name" value="DHPR"/>
    <property type="match status" value="1"/>
</dbReference>
<feature type="domain" description="Dihydrodipicolinate reductase C-terminal" evidence="12">
    <location>
        <begin position="102"/>
        <end position="232"/>
    </location>
</feature>
<dbReference type="GO" id="GO:0051287">
    <property type="term" value="F:NAD binding"/>
    <property type="evidence" value="ECO:0007669"/>
    <property type="project" value="UniProtKB-UniRule"/>
</dbReference>
<dbReference type="GO" id="GO:0019877">
    <property type="term" value="P:diaminopimelate biosynthetic process"/>
    <property type="evidence" value="ECO:0007669"/>
    <property type="project" value="UniProtKB-UniRule"/>
</dbReference>
<organism evidence="13 14">
    <name type="scientific">Faecalibaculum rodentium</name>
    <dbReference type="NCBI Taxonomy" id="1702221"/>
    <lineage>
        <taxon>Bacteria</taxon>
        <taxon>Bacillati</taxon>
        <taxon>Bacillota</taxon>
        <taxon>Erysipelotrichia</taxon>
        <taxon>Erysipelotrichales</taxon>
        <taxon>Erysipelotrichaceae</taxon>
        <taxon>Faecalibaculum</taxon>
    </lineage>
</organism>
<evidence type="ECO:0000313" key="13">
    <source>
        <dbReference type="EMBL" id="AMK54010.1"/>
    </source>
</evidence>
<dbReference type="GO" id="GO:0005829">
    <property type="term" value="C:cytosol"/>
    <property type="evidence" value="ECO:0007669"/>
    <property type="project" value="TreeGrafter"/>
</dbReference>
<evidence type="ECO:0000256" key="10">
    <source>
        <dbReference type="NCBIfam" id="TIGR00036"/>
    </source>
</evidence>